<sequence>MDALVFIFGLICALIYFYLCTEVGETASRLKRSRIFWLFMSFIITPFFAAIMVHCLGENN</sequence>
<reference evidence="2" key="1">
    <citation type="journal article" date="2021" name="Proc. Natl. Acad. Sci. U.S.A.">
        <title>A Catalog of Tens of Thousands of Viruses from Human Metagenomes Reveals Hidden Associations with Chronic Diseases.</title>
        <authorList>
            <person name="Tisza M.J."/>
            <person name="Buck C.B."/>
        </authorList>
    </citation>
    <scope>NUCLEOTIDE SEQUENCE</scope>
    <source>
        <strain evidence="2">CttEB8</strain>
    </source>
</reference>
<proteinExistence type="predicted"/>
<accession>A0A8S5P5D5</accession>
<organism evidence="2">
    <name type="scientific">Herelleviridae sp. cttEB8</name>
    <dbReference type="NCBI Taxonomy" id="2825832"/>
    <lineage>
        <taxon>Viruses</taxon>
        <taxon>Duplodnaviria</taxon>
        <taxon>Heunggongvirae</taxon>
        <taxon>Uroviricota</taxon>
        <taxon>Caudoviricetes</taxon>
        <taxon>Herelleviridae</taxon>
    </lineage>
</organism>
<evidence type="ECO:0000256" key="1">
    <source>
        <dbReference type="SAM" id="Phobius"/>
    </source>
</evidence>
<feature type="transmembrane region" description="Helical" evidence="1">
    <location>
        <begin position="35"/>
        <end position="54"/>
    </location>
</feature>
<name>A0A8S5P5D5_9CAUD</name>
<protein>
    <submittedName>
        <fullName evidence="2">Uncharacterized protein</fullName>
    </submittedName>
</protein>
<evidence type="ECO:0000313" key="2">
    <source>
        <dbReference type="EMBL" id="DAE02286.1"/>
    </source>
</evidence>
<keyword evidence="1" id="KW-1133">Transmembrane helix</keyword>
<keyword evidence="1" id="KW-0812">Transmembrane</keyword>
<feature type="transmembrane region" description="Helical" evidence="1">
    <location>
        <begin position="6"/>
        <end position="23"/>
    </location>
</feature>
<dbReference type="EMBL" id="BK015344">
    <property type="protein sequence ID" value="DAE02286.1"/>
    <property type="molecule type" value="Genomic_DNA"/>
</dbReference>
<keyword evidence="1" id="KW-0472">Membrane</keyword>